<keyword evidence="1" id="KW-0496">Mitochondrion</keyword>
<evidence type="ECO:0000313" key="1">
    <source>
        <dbReference type="EMBL" id="QPL15908.1"/>
    </source>
</evidence>
<protein>
    <submittedName>
        <fullName evidence="1">Uncharacterized protein</fullName>
    </submittedName>
</protein>
<dbReference type="AlphaFoldDB" id="A0A7T0Q5D0"/>
<accession>A0A7T0Q5D0</accession>
<organism evidence="1">
    <name type="scientific">Strombidium sp</name>
    <dbReference type="NCBI Taxonomy" id="181122"/>
    <lineage>
        <taxon>Eukaryota</taxon>
        <taxon>Sar</taxon>
        <taxon>Alveolata</taxon>
        <taxon>Ciliophora</taxon>
        <taxon>Intramacronucleata</taxon>
        <taxon>Spirotrichea</taxon>
        <taxon>Oligotrichia</taxon>
        <taxon>Strombidiidae</taxon>
        <taxon>Strombidium</taxon>
    </lineage>
</organism>
<gene>
    <name evidence="1" type="primary">orf_s4</name>
</gene>
<dbReference type="EMBL" id="MT471315">
    <property type="protein sequence ID" value="QPL15908.1"/>
    <property type="molecule type" value="Genomic_DNA"/>
</dbReference>
<name>A0A7T0Q5D0_9SPIT</name>
<geneLocation type="mitochondrion" evidence="1"/>
<reference evidence="1" key="1">
    <citation type="submission" date="2020-05" db="EMBL/GenBank/DDBJ databases">
        <title>Characterization and comparative analysis of mitochondrial genomes of the highly differentiated ciliated protists shed light on the diversity and evolution of the linear molecular architecture.</title>
        <authorList>
            <person name="Zhang T."/>
            <person name="Li C."/>
            <person name="Zhang X."/>
            <person name="Wang C."/>
            <person name="Roger A.J."/>
            <person name="Song W."/>
            <person name="Gao F."/>
        </authorList>
    </citation>
    <scope>NUCLEOTIDE SEQUENCE</scope>
</reference>
<sequence>MVRKWSYLNNHSNTIFKFSQFTFDDAFVDWKKKTYYTGYKVFKKAIKFRKYKIKNSGIVRRKYIHHKRLTSNLQTSRMLKGWAFQYFKLQRLWRAYQSYGIFNLNIVSPNYMYYFKTNKKGVSYQYLNLFSFSNRIVQNLNTRFYQTSRNNWKIYTNVNRNSLLTVYNSPQVIQYFQKEKFMLATQVKYDHLYYDISNLYFQNNYNILHFRNFLFSIVIKKALVLRKILILLTLKKINKINKKWI</sequence>
<proteinExistence type="predicted"/>